<evidence type="ECO:0000313" key="4">
    <source>
        <dbReference type="Proteomes" id="UP001589792"/>
    </source>
</evidence>
<sequence length="216" mass="24403">MKEGKSFYLQHACAYTREGIDFILRELSNDLGLKISSDSVDLQSRAYHLWQNKDVDFFILGLQGNGYSYGTILDIIINQLPLYHPQAKVVIMAQANSIGRLKHYLSGLRNVITVLDYAISIEDLRKYLQALVTDSLEIAPRKQQATPLTYQEIKVLRHLLKGMPVLKVARTLEINQKTVSGHKRSALNKLGIPSLHGLMKCGNDTHMMNELLRGDV</sequence>
<feature type="domain" description="HTH luxR-type" evidence="2">
    <location>
        <begin position="162"/>
        <end position="189"/>
    </location>
</feature>
<dbReference type="RefSeq" id="WP_380673839.1">
    <property type="nucleotide sequence ID" value="NZ_CP173186.1"/>
</dbReference>
<keyword evidence="1" id="KW-0238">DNA-binding</keyword>
<dbReference type="InterPro" id="IPR036388">
    <property type="entry name" value="WH-like_DNA-bd_sf"/>
</dbReference>
<dbReference type="Proteomes" id="UP001589792">
    <property type="component" value="Unassembled WGS sequence"/>
</dbReference>
<keyword evidence="4" id="KW-1185">Reference proteome</keyword>
<dbReference type="InterPro" id="IPR016032">
    <property type="entry name" value="Sig_transdc_resp-reg_C-effctor"/>
</dbReference>
<dbReference type="InterPro" id="IPR000792">
    <property type="entry name" value="Tscrpt_reg_LuxR_C"/>
</dbReference>
<proteinExistence type="predicted"/>
<evidence type="ECO:0000313" key="3">
    <source>
        <dbReference type="EMBL" id="MFC0226145.1"/>
    </source>
</evidence>
<name>A0ABV6EAV9_9GAMM</name>
<dbReference type="PROSITE" id="PS00622">
    <property type="entry name" value="HTH_LUXR_1"/>
    <property type="match status" value="1"/>
</dbReference>
<accession>A0ABV6EAV9</accession>
<protein>
    <submittedName>
        <fullName evidence="3">Helix-turn-helix transcriptional regulator</fullName>
    </submittedName>
</protein>
<reference evidence="3 4" key="1">
    <citation type="submission" date="2024-09" db="EMBL/GenBank/DDBJ databases">
        <authorList>
            <person name="Sun Q."/>
            <person name="Mori K."/>
        </authorList>
    </citation>
    <scope>NUCLEOTIDE SEQUENCE [LARGE SCALE GENOMIC DNA]</scope>
    <source>
        <strain evidence="3 4">CCM 8626</strain>
    </source>
</reference>
<dbReference type="Gene3D" id="1.10.10.10">
    <property type="entry name" value="Winged helix-like DNA-binding domain superfamily/Winged helix DNA-binding domain"/>
    <property type="match status" value="1"/>
</dbReference>
<dbReference type="PRINTS" id="PR00038">
    <property type="entry name" value="HTHLUXR"/>
</dbReference>
<gene>
    <name evidence="3" type="ORF">ACFFJ3_06460</name>
</gene>
<dbReference type="EMBL" id="JBHLXG010000004">
    <property type="protein sequence ID" value="MFC0226145.1"/>
    <property type="molecule type" value="Genomic_DNA"/>
</dbReference>
<dbReference type="SMART" id="SM00421">
    <property type="entry name" value="HTH_LUXR"/>
    <property type="match status" value="1"/>
</dbReference>
<comment type="caution">
    <text evidence="3">The sequence shown here is derived from an EMBL/GenBank/DDBJ whole genome shotgun (WGS) entry which is preliminary data.</text>
</comment>
<dbReference type="SUPFAM" id="SSF46894">
    <property type="entry name" value="C-terminal effector domain of the bipartite response regulators"/>
    <property type="match status" value="1"/>
</dbReference>
<evidence type="ECO:0000256" key="1">
    <source>
        <dbReference type="ARBA" id="ARBA00023125"/>
    </source>
</evidence>
<evidence type="ECO:0000259" key="2">
    <source>
        <dbReference type="PROSITE" id="PS00622"/>
    </source>
</evidence>
<organism evidence="3 4">
    <name type="scientific">Serratia aquatilis</name>
    <dbReference type="NCBI Taxonomy" id="1737515"/>
    <lineage>
        <taxon>Bacteria</taxon>
        <taxon>Pseudomonadati</taxon>
        <taxon>Pseudomonadota</taxon>
        <taxon>Gammaproteobacteria</taxon>
        <taxon>Enterobacterales</taxon>
        <taxon>Yersiniaceae</taxon>
        <taxon>Serratia</taxon>
    </lineage>
</organism>
<dbReference type="Pfam" id="PF00196">
    <property type="entry name" value="GerE"/>
    <property type="match status" value="1"/>
</dbReference>